<feature type="binding site" evidence="3">
    <location>
        <position position="19"/>
    </location>
    <ligand>
        <name>S-adenosyl-L-methionine</name>
        <dbReference type="ChEBI" id="CHEBI:59789"/>
    </ligand>
</feature>
<evidence type="ECO:0000256" key="2">
    <source>
        <dbReference type="ARBA" id="ARBA00022679"/>
    </source>
</evidence>
<comment type="function">
    <text evidence="3">Specifically methylates the adenine in position 2030 of 23S rRNA.</text>
</comment>
<dbReference type="GO" id="GO:0070475">
    <property type="term" value="P:rRNA base methylation"/>
    <property type="evidence" value="ECO:0007669"/>
    <property type="project" value="UniProtKB-UniRule"/>
</dbReference>
<feature type="binding site" evidence="3">
    <location>
        <position position="116"/>
    </location>
    <ligand>
        <name>S-adenosyl-L-methionine</name>
        <dbReference type="ChEBI" id="CHEBI:59789"/>
    </ligand>
</feature>
<dbReference type="PANTHER" id="PTHR37426:SF1">
    <property type="entry name" value="RIBOSOMAL RNA LARGE SUBUNIT METHYLTRANSFERASE J"/>
    <property type="match status" value="1"/>
</dbReference>
<feature type="binding site" evidence="3">
    <location>
        <position position="167"/>
    </location>
    <ligand>
        <name>S-adenosyl-L-methionine</name>
        <dbReference type="ChEBI" id="CHEBI:59789"/>
    </ligand>
</feature>
<keyword evidence="3" id="KW-0949">S-adenosyl-L-methionine</keyword>
<dbReference type="SUPFAM" id="SSF53335">
    <property type="entry name" value="S-adenosyl-L-methionine-dependent methyltransferases"/>
    <property type="match status" value="1"/>
</dbReference>
<dbReference type="Gene3D" id="3.40.50.150">
    <property type="entry name" value="Vaccinia Virus protein VP39"/>
    <property type="match status" value="1"/>
</dbReference>
<comment type="catalytic activity">
    <reaction evidence="3">
        <text>adenosine(2030) in 23S rRNA + S-adenosyl-L-methionine = N(6)-methyladenosine(2030) in 23S rRNA + S-adenosyl-L-homocysteine + H(+)</text>
        <dbReference type="Rhea" id="RHEA:43736"/>
        <dbReference type="Rhea" id="RHEA-COMP:10668"/>
        <dbReference type="Rhea" id="RHEA-COMP:10669"/>
        <dbReference type="ChEBI" id="CHEBI:15378"/>
        <dbReference type="ChEBI" id="CHEBI:57856"/>
        <dbReference type="ChEBI" id="CHEBI:59789"/>
        <dbReference type="ChEBI" id="CHEBI:74411"/>
        <dbReference type="ChEBI" id="CHEBI:74449"/>
        <dbReference type="EC" id="2.1.1.266"/>
    </reaction>
</comment>
<sequence>MLSYRHSFHAGNFADVIKHIVVVDIFERLLKKDKAIVYIDTHSGAGLFNLRSQDAEKLEEYRNGIGKLVHKPYPEMASYLELVKSFNKPNLLSCYPGSPMIAAHFLRPQDKAWLYELHPQDYKALKGNIQATSKSARRKISVVCQDGLQGVLSQLPPASRRGLVLIDPSYEVKSEYDKVASVVGKAYKKFSTGIFAIWYPVVEREKIHKLEKKLVASGIRNIQKFELGLQADSKEHGMTAAGMIVINPPWGLYDKMSSLLPKLTKALGNGSADAFYKCETLVGE</sequence>
<dbReference type="EC" id="2.1.1.266" evidence="3"/>
<dbReference type="GO" id="GO:0003723">
    <property type="term" value="F:RNA binding"/>
    <property type="evidence" value="ECO:0007669"/>
    <property type="project" value="UniProtKB-UniRule"/>
</dbReference>
<dbReference type="EMBL" id="JAAONZ010000018">
    <property type="protein sequence ID" value="NHO67581.1"/>
    <property type="molecule type" value="Genomic_DNA"/>
</dbReference>
<dbReference type="PANTHER" id="PTHR37426">
    <property type="entry name" value="RIBOSOMAL RNA LARGE SUBUNIT METHYLTRANSFERASE J"/>
    <property type="match status" value="1"/>
</dbReference>
<name>A0A9E5MNM5_9GAMM</name>
<evidence type="ECO:0000256" key="3">
    <source>
        <dbReference type="HAMAP-Rule" id="MF_00934"/>
    </source>
</evidence>
<feature type="binding site" evidence="3">
    <location>
        <position position="42"/>
    </location>
    <ligand>
        <name>S-adenosyl-L-methionine</name>
        <dbReference type="ChEBI" id="CHEBI:59789"/>
    </ligand>
</feature>
<dbReference type="GO" id="GO:0036307">
    <property type="term" value="F:23S rRNA (adenine(2030)-N(6))-methyltransferase activity"/>
    <property type="evidence" value="ECO:0007669"/>
    <property type="project" value="UniProtKB-UniRule"/>
</dbReference>
<feature type="site" description="Interaction with substrate rRNA" evidence="3">
    <location>
        <position position="4"/>
    </location>
</feature>
<accession>A0A9E5MNM5</accession>
<dbReference type="RefSeq" id="WP_167190542.1">
    <property type="nucleotide sequence ID" value="NZ_JAAONZ010000018.1"/>
</dbReference>
<feature type="binding site" evidence="3">
    <location>
        <begin position="146"/>
        <end position="147"/>
    </location>
    <ligand>
        <name>S-adenosyl-L-methionine</name>
        <dbReference type="ChEBI" id="CHEBI:59789"/>
    </ligand>
</feature>
<keyword evidence="1 3" id="KW-0489">Methyltransferase</keyword>
<keyword evidence="3" id="KW-0698">rRNA processing</keyword>
<protein>
    <recommendedName>
        <fullName evidence="3">Ribosomal RNA large subunit methyltransferase J</fullName>
        <ecNumber evidence="3">2.1.1.266</ecNumber>
    </recommendedName>
    <alternativeName>
        <fullName evidence="3">23S rRNA (adenine(2030)-N6)-methyltransferase</fullName>
    </alternativeName>
    <alternativeName>
        <fullName evidence="3">23S rRNA m6A2030 methyltransferase</fullName>
    </alternativeName>
</protein>
<proteinExistence type="inferred from homology"/>
<evidence type="ECO:0000256" key="1">
    <source>
        <dbReference type="ARBA" id="ARBA00022603"/>
    </source>
</evidence>
<dbReference type="Pfam" id="PF04378">
    <property type="entry name" value="RsmJ"/>
    <property type="match status" value="1"/>
</dbReference>
<comment type="subunit">
    <text evidence="3">Monomer.</text>
</comment>
<keyword evidence="5" id="KW-1185">Reference proteome</keyword>
<comment type="similarity">
    <text evidence="3">Belongs to the RlmJ family.</text>
</comment>
<dbReference type="Proteomes" id="UP000787472">
    <property type="component" value="Unassembled WGS sequence"/>
</dbReference>
<feature type="active site" description="Proton acceptor" evidence="3">
    <location>
        <position position="167"/>
    </location>
</feature>
<organism evidence="4 5">
    <name type="scientific">Pseudomaricurvus hydrocarbonicus</name>
    <dbReference type="NCBI Taxonomy" id="1470433"/>
    <lineage>
        <taxon>Bacteria</taxon>
        <taxon>Pseudomonadati</taxon>
        <taxon>Pseudomonadota</taxon>
        <taxon>Gammaproteobacteria</taxon>
        <taxon>Cellvibrionales</taxon>
        <taxon>Cellvibrionaceae</taxon>
        <taxon>Pseudomaricurvus</taxon>
    </lineage>
</organism>
<dbReference type="GO" id="GO:0005829">
    <property type="term" value="C:cytosol"/>
    <property type="evidence" value="ECO:0007669"/>
    <property type="project" value="TreeGrafter"/>
</dbReference>
<gene>
    <name evidence="3" type="primary">rlmJ</name>
    <name evidence="4" type="ORF">G8770_18705</name>
</gene>
<evidence type="ECO:0000313" key="5">
    <source>
        <dbReference type="Proteomes" id="UP000787472"/>
    </source>
</evidence>
<dbReference type="InterPro" id="IPR029063">
    <property type="entry name" value="SAM-dependent_MTases_sf"/>
</dbReference>
<dbReference type="AlphaFoldDB" id="A0A9E5MNM5"/>
<dbReference type="InterPro" id="IPR007473">
    <property type="entry name" value="RlmJ"/>
</dbReference>
<keyword evidence="2 3" id="KW-0808">Transferase</keyword>
<dbReference type="HAMAP" id="MF_00934">
    <property type="entry name" value="23SrRNA_methyltr_J"/>
    <property type="match status" value="1"/>
</dbReference>
<keyword evidence="3" id="KW-0694">RNA-binding</keyword>
<evidence type="ECO:0000313" key="4">
    <source>
        <dbReference type="EMBL" id="NHO67581.1"/>
    </source>
</evidence>
<feature type="binding site" evidence="3">
    <location>
        <position position="98"/>
    </location>
    <ligand>
        <name>S-adenosyl-L-methionine</name>
        <dbReference type="ChEBI" id="CHEBI:59789"/>
    </ligand>
</feature>
<reference evidence="4" key="1">
    <citation type="submission" date="2020-03" db="EMBL/GenBank/DDBJ databases">
        <authorList>
            <person name="Guo F."/>
        </authorList>
    </citation>
    <scope>NUCLEOTIDE SEQUENCE</scope>
    <source>
        <strain evidence="4">JCM 30134</strain>
    </source>
</reference>
<dbReference type="InterPro" id="IPR002052">
    <property type="entry name" value="DNA_methylase_N6_adenine_CS"/>
</dbReference>
<dbReference type="PROSITE" id="PS00092">
    <property type="entry name" value="N6_MTASE"/>
    <property type="match status" value="1"/>
</dbReference>
<comment type="caution">
    <text evidence="4">The sequence shown here is derived from an EMBL/GenBank/DDBJ whole genome shotgun (WGS) entry which is preliminary data.</text>
</comment>